<dbReference type="PROSITE" id="PS00671">
    <property type="entry name" value="D_2_HYDROXYACID_DH_3"/>
    <property type="match status" value="1"/>
</dbReference>
<organism evidence="8 9">
    <name type="scientific">Actinoallomurus spadix</name>
    <dbReference type="NCBI Taxonomy" id="79912"/>
    <lineage>
        <taxon>Bacteria</taxon>
        <taxon>Bacillati</taxon>
        <taxon>Actinomycetota</taxon>
        <taxon>Actinomycetes</taxon>
        <taxon>Streptosporangiales</taxon>
        <taxon>Thermomonosporaceae</taxon>
        <taxon>Actinoallomurus</taxon>
    </lineage>
</organism>
<name>A0ABP3G8L4_9ACTN</name>
<dbReference type="SUPFAM" id="SSF51735">
    <property type="entry name" value="NAD(P)-binding Rossmann-fold domains"/>
    <property type="match status" value="1"/>
</dbReference>
<sequence length="358" mass="37776">MTERSEGIESATPMSHPSGHMTTRLLAAGDHFVLNRLLIDAVRAQAPGADLEFAEITLDWPLVPFGRVAEVDEASGTEDQMIEALGDAEICLTQMAPLTRRVIEACPRLKLIGIGRGGPVNANLEAAAEHGVTVCYAPGRNAGATAEHTLGMILAAARRIPQTHAELTADRWRSDYYRYDEVGIELAGSTVGLVGGGAVGHRVAQMLAALGARVLIHDPYLTETAVGELVSLDDLLSRADVVTLHARVTPETKGMIGAPQLAAMRPGAIIVNCARGALLDYEAVCDAIEGGHLFGAAFDVFPEEPIPAESRLLTTPGIVLTPHLAGASRQTAANAARILAEDVARHLRGEPLVNVAKP</sequence>
<reference evidence="9" key="1">
    <citation type="journal article" date="2019" name="Int. J. Syst. Evol. Microbiol.">
        <title>The Global Catalogue of Microorganisms (GCM) 10K type strain sequencing project: providing services to taxonomists for standard genome sequencing and annotation.</title>
        <authorList>
            <consortium name="The Broad Institute Genomics Platform"/>
            <consortium name="The Broad Institute Genome Sequencing Center for Infectious Disease"/>
            <person name="Wu L."/>
            <person name="Ma J."/>
        </authorList>
    </citation>
    <scope>NUCLEOTIDE SEQUENCE [LARGE SCALE GENOMIC DNA]</scope>
    <source>
        <strain evidence="9">JCM 3146</strain>
    </source>
</reference>
<comment type="caution">
    <text evidence="8">The sequence shown here is derived from an EMBL/GenBank/DDBJ whole genome shotgun (WGS) entry which is preliminary data.</text>
</comment>
<dbReference type="CDD" id="cd12171">
    <property type="entry name" value="2-Hacid_dh_10"/>
    <property type="match status" value="1"/>
</dbReference>
<dbReference type="InterPro" id="IPR050857">
    <property type="entry name" value="D-2-hydroxyacid_DH"/>
</dbReference>
<dbReference type="InterPro" id="IPR029753">
    <property type="entry name" value="D-isomer_DH_CS"/>
</dbReference>
<feature type="domain" description="D-isomer specific 2-hydroxyacid dehydrogenase catalytic" evidence="6">
    <location>
        <begin position="75"/>
        <end position="355"/>
    </location>
</feature>
<protein>
    <submittedName>
        <fullName evidence="8">2-hydroxyacid dehydrogenase</fullName>
    </submittedName>
</protein>
<evidence type="ECO:0000256" key="1">
    <source>
        <dbReference type="ARBA" id="ARBA00005854"/>
    </source>
</evidence>
<dbReference type="InterPro" id="IPR036291">
    <property type="entry name" value="NAD(P)-bd_dom_sf"/>
</dbReference>
<feature type="domain" description="D-isomer specific 2-hydroxyacid dehydrogenase NAD-binding" evidence="7">
    <location>
        <begin position="150"/>
        <end position="325"/>
    </location>
</feature>
<dbReference type="InterPro" id="IPR006139">
    <property type="entry name" value="D-isomer_2_OHA_DH_cat_dom"/>
</dbReference>
<feature type="region of interest" description="Disordered" evidence="5">
    <location>
        <begin position="1"/>
        <end position="21"/>
    </location>
</feature>
<dbReference type="Proteomes" id="UP001501822">
    <property type="component" value="Unassembled WGS sequence"/>
</dbReference>
<evidence type="ECO:0000256" key="3">
    <source>
        <dbReference type="ARBA" id="ARBA00023027"/>
    </source>
</evidence>
<dbReference type="PANTHER" id="PTHR42789:SF1">
    <property type="entry name" value="D-ISOMER SPECIFIC 2-HYDROXYACID DEHYDROGENASE FAMILY PROTEIN (AFU_ORTHOLOGUE AFUA_6G10090)"/>
    <property type="match status" value="1"/>
</dbReference>
<evidence type="ECO:0000256" key="5">
    <source>
        <dbReference type="SAM" id="MobiDB-lite"/>
    </source>
</evidence>
<dbReference type="InterPro" id="IPR006140">
    <property type="entry name" value="D-isomer_DH_NAD-bd"/>
</dbReference>
<evidence type="ECO:0000259" key="7">
    <source>
        <dbReference type="Pfam" id="PF02826"/>
    </source>
</evidence>
<evidence type="ECO:0000313" key="8">
    <source>
        <dbReference type="EMBL" id="GAA0339461.1"/>
    </source>
</evidence>
<keyword evidence="2 4" id="KW-0560">Oxidoreductase</keyword>
<comment type="similarity">
    <text evidence="1 4">Belongs to the D-isomer specific 2-hydroxyacid dehydrogenase family.</text>
</comment>
<evidence type="ECO:0000313" key="9">
    <source>
        <dbReference type="Proteomes" id="UP001501822"/>
    </source>
</evidence>
<dbReference type="EMBL" id="BAAABM010000022">
    <property type="protein sequence ID" value="GAA0339461.1"/>
    <property type="molecule type" value="Genomic_DNA"/>
</dbReference>
<gene>
    <name evidence="8" type="ORF">GCM10010151_31350</name>
</gene>
<accession>A0ABP3G8L4</accession>
<dbReference type="Pfam" id="PF00389">
    <property type="entry name" value="2-Hacid_dh"/>
    <property type="match status" value="1"/>
</dbReference>
<dbReference type="SUPFAM" id="SSF52283">
    <property type="entry name" value="Formate/glycerate dehydrogenase catalytic domain-like"/>
    <property type="match status" value="1"/>
</dbReference>
<evidence type="ECO:0000256" key="4">
    <source>
        <dbReference type="RuleBase" id="RU003719"/>
    </source>
</evidence>
<evidence type="ECO:0000256" key="2">
    <source>
        <dbReference type="ARBA" id="ARBA00023002"/>
    </source>
</evidence>
<dbReference type="Pfam" id="PF02826">
    <property type="entry name" value="2-Hacid_dh_C"/>
    <property type="match status" value="1"/>
</dbReference>
<keyword evidence="9" id="KW-1185">Reference proteome</keyword>
<dbReference type="Gene3D" id="3.40.50.720">
    <property type="entry name" value="NAD(P)-binding Rossmann-like Domain"/>
    <property type="match status" value="2"/>
</dbReference>
<evidence type="ECO:0000259" key="6">
    <source>
        <dbReference type="Pfam" id="PF00389"/>
    </source>
</evidence>
<dbReference type="PANTHER" id="PTHR42789">
    <property type="entry name" value="D-ISOMER SPECIFIC 2-HYDROXYACID DEHYDROGENASE FAMILY PROTEIN (AFU_ORTHOLOGUE AFUA_6G10090)"/>
    <property type="match status" value="1"/>
</dbReference>
<keyword evidence="3" id="KW-0520">NAD</keyword>
<proteinExistence type="inferred from homology"/>